<name>R0IG55_EXST2</name>
<sequence>MPIGGIQAKGYNCSSARFPDIWVLNRKVLESSQGSLIGTFDRALPNAGLSAIDPKALNRRLIFWGIEDSASGSTMTITFHAICSLLQSIEDITAKQSREPLKHDKDKARDIIAKWFLDQRDALDDPATNGGAVLSVLFPHRRKDRVYGLQPPLLAKTLSHLLAFNHGQRALFDGWKTGTHGDLGVYIERAMKPWDGTFSSKQHLSVDQVDRVLVQLAAKYRFSDEQIRQRRDLDFKSDTEMKHIFVRLESWEAKWLVRLLLRDYCTIQLDELFVMQRYHFLLPELLMFQNDFDAAFDILRGELSCYPAAPEPAEANAMRIEAAKKLRARVGVKMGRPSYYKAWSFQNCIQLVGSRAWAAEVKYDGEYCEIHVDLEKGKNSLRIFSKNGKDATADRHAIDGTIRNALRIGQPDALFKRNCIVLGEMVVYSDEDRKILPFSKIRKHVTRSGSFIGTMQDSRPHKWEHLMIVFFDVLTLDDEPILRHCLQDRRKILRKLVRVIPGRSMRSEWTLLDFKTGSGLTDLKQTFARNLADRQEGLVLKPLYTPYLPLLTGDGHRQASFFIKLKKDYLCDMGGQRDLGDFVVIGASFDAQVAAKVNLKPLHWTNFHLGCCINKDEVMRTGIRPRFNVVASLCLNTSIPKSDARYLNVQGYIRQATLREDGWTDEFEISNFGDCTPRMSVAFRKPFVAEILGGGFETPQNASFEMLRHPRIRKIHHDRTWEDAVTMQDLERMAEEKFEIPDAQNLDGHARDIALLVKKYVREMNGSQVTATTDETTQKTTQRSSSLPLPETPQRKEGRFQASSVSEALCSSDENEDEGSEVNRLRPNTPKPTSTSSTILAPSTPITRASEDASAAVSDSKAPSVVPAKIKRQSFIGVISPPQSKRRRALCPLQAPNGERQQEKSTESRESTINNYANEGPSIQAPTHPDKH</sequence>
<dbReference type="SUPFAM" id="SSF56091">
    <property type="entry name" value="DNA ligase/mRNA capping enzyme, catalytic domain"/>
    <property type="match status" value="1"/>
</dbReference>
<dbReference type="Gene3D" id="1.10.3260.10">
    <property type="entry name" value="DNA ligase, ATP-dependent, N-terminal domain"/>
    <property type="match status" value="1"/>
</dbReference>
<feature type="region of interest" description="Disordered" evidence="5">
    <location>
        <begin position="768"/>
        <end position="844"/>
    </location>
</feature>
<feature type="compositionally biased region" description="Basic and acidic residues" evidence="5">
    <location>
        <begin position="900"/>
        <end position="910"/>
    </location>
</feature>
<dbReference type="RefSeq" id="XP_008028031.1">
    <property type="nucleotide sequence ID" value="XM_008029840.1"/>
</dbReference>
<evidence type="ECO:0000256" key="2">
    <source>
        <dbReference type="ARBA" id="ARBA00022598"/>
    </source>
</evidence>
<dbReference type="Gene3D" id="2.40.50.140">
    <property type="entry name" value="Nucleic acid-binding proteins"/>
    <property type="match status" value="1"/>
</dbReference>
<evidence type="ECO:0000313" key="7">
    <source>
        <dbReference type="EMBL" id="EOA84205.1"/>
    </source>
</evidence>
<dbReference type="GO" id="GO:0005634">
    <property type="term" value="C:nucleus"/>
    <property type="evidence" value="ECO:0007669"/>
    <property type="project" value="TreeGrafter"/>
</dbReference>
<proteinExistence type="inferred from homology"/>
<evidence type="ECO:0000256" key="4">
    <source>
        <dbReference type="ARBA" id="ARBA00022840"/>
    </source>
</evidence>
<dbReference type="Pfam" id="PF04675">
    <property type="entry name" value="DNA_ligase_A_N"/>
    <property type="match status" value="1"/>
</dbReference>
<dbReference type="GO" id="GO:1903461">
    <property type="term" value="P:Okazaki fragment processing involved in mitotic DNA replication"/>
    <property type="evidence" value="ECO:0007669"/>
    <property type="project" value="TreeGrafter"/>
</dbReference>
<dbReference type="EMBL" id="KB908814">
    <property type="protein sequence ID" value="EOA84205.1"/>
    <property type="molecule type" value="Genomic_DNA"/>
</dbReference>
<dbReference type="Pfam" id="PF01068">
    <property type="entry name" value="DNA_ligase_A_M"/>
    <property type="match status" value="1"/>
</dbReference>
<feature type="region of interest" description="Disordered" evidence="5">
    <location>
        <begin position="878"/>
        <end position="932"/>
    </location>
</feature>
<dbReference type="PANTHER" id="PTHR45674">
    <property type="entry name" value="DNA LIGASE 1/3 FAMILY MEMBER"/>
    <property type="match status" value="1"/>
</dbReference>
<keyword evidence="3" id="KW-0547">Nucleotide-binding</keyword>
<dbReference type="GO" id="GO:0003910">
    <property type="term" value="F:DNA ligase (ATP) activity"/>
    <property type="evidence" value="ECO:0007669"/>
    <property type="project" value="InterPro"/>
</dbReference>
<dbReference type="InterPro" id="IPR012310">
    <property type="entry name" value="DNA_ligase_ATP-dep_cent"/>
</dbReference>
<dbReference type="Gene3D" id="3.30.470.30">
    <property type="entry name" value="DNA ligase/mRNA capping enzyme"/>
    <property type="match status" value="1"/>
</dbReference>
<keyword evidence="2" id="KW-0436">Ligase</keyword>
<keyword evidence="4" id="KW-0067">ATP-binding</keyword>
<evidence type="ECO:0000256" key="3">
    <source>
        <dbReference type="ARBA" id="ARBA00022741"/>
    </source>
</evidence>
<dbReference type="OrthoDB" id="2160351at2759"/>
<evidence type="ECO:0000313" key="8">
    <source>
        <dbReference type="Proteomes" id="UP000016935"/>
    </source>
</evidence>
<dbReference type="GO" id="GO:0003677">
    <property type="term" value="F:DNA binding"/>
    <property type="evidence" value="ECO:0007669"/>
    <property type="project" value="InterPro"/>
</dbReference>
<dbReference type="GeneID" id="19402449"/>
<feature type="domain" description="ATP-dependent DNA ligase family profile" evidence="6">
    <location>
        <begin position="468"/>
        <end position="611"/>
    </location>
</feature>
<evidence type="ECO:0000256" key="5">
    <source>
        <dbReference type="SAM" id="MobiDB-lite"/>
    </source>
</evidence>
<dbReference type="eggNOG" id="KOG0967">
    <property type="taxonomic scope" value="Eukaryota"/>
</dbReference>
<dbReference type="AlphaFoldDB" id="R0IG55"/>
<feature type="compositionally biased region" description="Low complexity" evidence="5">
    <location>
        <begin position="768"/>
        <end position="782"/>
    </location>
</feature>
<evidence type="ECO:0000259" key="6">
    <source>
        <dbReference type="PROSITE" id="PS50160"/>
    </source>
</evidence>
<dbReference type="InterPro" id="IPR012340">
    <property type="entry name" value="NA-bd_OB-fold"/>
</dbReference>
<dbReference type="GO" id="GO:0006281">
    <property type="term" value="P:DNA repair"/>
    <property type="evidence" value="ECO:0007669"/>
    <property type="project" value="InterPro"/>
</dbReference>
<dbReference type="PROSITE" id="PS50160">
    <property type="entry name" value="DNA_LIGASE_A3"/>
    <property type="match status" value="1"/>
</dbReference>
<comment type="similarity">
    <text evidence="1">Belongs to the ATP-dependent DNA ligase family.</text>
</comment>
<gene>
    <name evidence="7" type="ORF">SETTUDRAFT_21563</name>
</gene>
<dbReference type="InterPro" id="IPR012308">
    <property type="entry name" value="DNA_ligase_ATP-dep_N"/>
</dbReference>
<dbReference type="STRING" id="671987.R0IG55"/>
<dbReference type="GO" id="GO:0005524">
    <property type="term" value="F:ATP binding"/>
    <property type="evidence" value="ECO:0007669"/>
    <property type="project" value="UniProtKB-KW"/>
</dbReference>
<organism evidence="7 8">
    <name type="scientific">Exserohilum turcicum (strain 28A)</name>
    <name type="common">Northern leaf blight fungus</name>
    <name type="synonym">Setosphaeria turcica</name>
    <dbReference type="NCBI Taxonomy" id="671987"/>
    <lineage>
        <taxon>Eukaryota</taxon>
        <taxon>Fungi</taxon>
        <taxon>Dikarya</taxon>
        <taxon>Ascomycota</taxon>
        <taxon>Pezizomycotina</taxon>
        <taxon>Dothideomycetes</taxon>
        <taxon>Pleosporomycetidae</taxon>
        <taxon>Pleosporales</taxon>
        <taxon>Pleosporineae</taxon>
        <taxon>Pleosporaceae</taxon>
        <taxon>Exserohilum</taxon>
    </lineage>
</organism>
<reference evidence="7 8" key="2">
    <citation type="journal article" date="2013" name="PLoS Genet.">
        <title>Comparative genome structure, secondary metabolite, and effector coding capacity across Cochliobolus pathogens.</title>
        <authorList>
            <person name="Condon B.J."/>
            <person name="Leng Y."/>
            <person name="Wu D."/>
            <person name="Bushley K.E."/>
            <person name="Ohm R.A."/>
            <person name="Otillar R."/>
            <person name="Martin J."/>
            <person name="Schackwitz W."/>
            <person name="Grimwood J."/>
            <person name="MohdZainudin N."/>
            <person name="Xue C."/>
            <person name="Wang R."/>
            <person name="Manning V.A."/>
            <person name="Dhillon B."/>
            <person name="Tu Z.J."/>
            <person name="Steffenson B.J."/>
            <person name="Salamov A."/>
            <person name="Sun H."/>
            <person name="Lowry S."/>
            <person name="LaButti K."/>
            <person name="Han J."/>
            <person name="Copeland A."/>
            <person name="Lindquist E."/>
            <person name="Barry K."/>
            <person name="Schmutz J."/>
            <person name="Baker S.E."/>
            <person name="Ciuffetti L.M."/>
            <person name="Grigoriev I.V."/>
            <person name="Zhong S."/>
            <person name="Turgeon B.G."/>
        </authorList>
    </citation>
    <scope>NUCLEOTIDE SEQUENCE [LARGE SCALE GENOMIC DNA]</scope>
    <source>
        <strain evidence="8">28A</strain>
    </source>
</reference>
<dbReference type="HOGENOM" id="CLU_004299_3_0_1"/>
<dbReference type="CDD" id="cd08039">
    <property type="entry name" value="Adenylation_DNA_ligase_Fungal"/>
    <property type="match status" value="1"/>
</dbReference>
<protein>
    <recommendedName>
        <fullName evidence="6">ATP-dependent DNA ligase family profile domain-containing protein</fullName>
    </recommendedName>
</protein>
<dbReference type="Proteomes" id="UP000016935">
    <property type="component" value="Unassembled WGS sequence"/>
</dbReference>
<accession>R0IG55</accession>
<dbReference type="InterPro" id="IPR050191">
    <property type="entry name" value="ATP-dep_DNA_ligase"/>
</dbReference>
<evidence type="ECO:0000256" key="1">
    <source>
        <dbReference type="ARBA" id="ARBA00007572"/>
    </source>
</evidence>
<dbReference type="InterPro" id="IPR036599">
    <property type="entry name" value="DNA_ligase_N_sf"/>
</dbReference>
<keyword evidence="8" id="KW-1185">Reference proteome</keyword>
<dbReference type="GO" id="GO:0006310">
    <property type="term" value="P:DNA recombination"/>
    <property type="evidence" value="ECO:0007669"/>
    <property type="project" value="InterPro"/>
</dbReference>
<dbReference type="GO" id="GO:0005739">
    <property type="term" value="C:mitochondrion"/>
    <property type="evidence" value="ECO:0007669"/>
    <property type="project" value="TreeGrafter"/>
</dbReference>
<dbReference type="PANTHER" id="PTHR45674:SF12">
    <property type="entry name" value="ATP DEPENDENT DNA LIGASE DOMAIN-CONTAINING PROTEIN"/>
    <property type="match status" value="1"/>
</dbReference>
<reference evidence="7 8" key="1">
    <citation type="journal article" date="2012" name="PLoS Pathog.">
        <title>Diverse lifestyles and strategies of plant pathogenesis encoded in the genomes of eighteen Dothideomycetes fungi.</title>
        <authorList>
            <person name="Ohm R.A."/>
            <person name="Feau N."/>
            <person name="Henrissat B."/>
            <person name="Schoch C.L."/>
            <person name="Horwitz B.A."/>
            <person name="Barry K.W."/>
            <person name="Condon B.J."/>
            <person name="Copeland A.C."/>
            <person name="Dhillon B."/>
            <person name="Glaser F."/>
            <person name="Hesse C.N."/>
            <person name="Kosti I."/>
            <person name="LaButti K."/>
            <person name="Lindquist E.A."/>
            <person name="Lucas S."/>
            <person name="Salamov A.A."/>
            <person name="Bradshaw R.E."/>
            <person name="Ciuffetti L."/>
            <person name="Hamelin R.C."/>
            <person name="Kema G.H.J."/>
            <person name="Lawrence C."/>
            <person name="Scott J.A."/>
            <person name="Spatafora J.W."/>
            <person name="Turgeon B.G."/>
            <person name="de Wit P.J.G.M."/>
            <person name="Zhong S."/>
            <person name="Goodwin S.B."/>
            <person name="Grigoriev I.V."/>
        </authorList>
    </citation>
    <scope>NUCLEOTIDE SEQUENCE [LARGE SCALE GENOMIC DNA]</scope>
    <source>
        <strain evidence="8">28A</strain>
    </source>
</reference>